<accession>A0A7W2FUS0</accession>
<organism evidence="3 4">
    <name type="scientific">Vibrio marinisediminis</name>
    <dbReference type="NCBI Taxonomy" id="2758441"/>
    <lineage>
        <taxon>Bacteria</taxon>
        <taxon>Pseudomonadati</taxon>
        <taxon>Pseudomonadota</taxon>
        <taxon>Gammaproteobacteria</taxon>
        <taxon>Vibrionales</taxon>
        <taxon>Vibrionaceae</taxon>
        <taxon>Vibrio</taxon>
    </lineage>
</organism>
<reference evidence="3 4" key="1">
    <citation type="submission" date="2020-07" db="EMBL/GenBank/DDBJ databases">
        <title>Vibrio marinisediminis sp. nov., isolated from marine sediment.</title>
        <authorList>
            <person name="Ji X."/>
        </authorList>
    </citation>
    <scope>NUCLEOTIDE SEQUENCE [LARGE SCALE GENOMIC DNA]</scope>
    <source>
        <strain evidence="3 4">404</strain>
    </source>
</reference>
<proteinExistence type="predicted"/>
<dbReference type="InterPro" id="IPR056734">
    <property type="entry name" value="NANM"/>
</dbReference>
<keyword evidence="2" id="KW-0677">Repeat</keyword>
<dbReference type="AlphaFoldDB" id="A0A7W2FUS0"/>
<evidence type="ECO:0000256" key="2">
    <source>
        <dbReference type="ARBA" id="ARBA00022737"/>
    </source>
</evidence>
<sequence>MKMHFSPLPSLPVGLKNGVGFAQQDVIYAGLGSLGSQWLMLDIASGHGWQAKAPFPGTSRNDAVCIAVAGGCYVLSGAGVIDGYDYPTVLTDGYFYNCTEDSWHLVTDQIPVGLLGAAGSAVGEYLFLIGGYNKCQFDGLMAQLNSPLMASDPDKKQACLVEFMSKPIEDYQWNDKIFRFELSSKQWQEVGENPFQANCGAGVLHSNGSLVLVEGEVKPGLRSLHTKQYQFEGGKLAQANYLASIIECDPTHEGLAGAYCGEINGLWVVAGGAFFIGSQSNYRTEKHYSHQGLSKTFSDAVWCFDGCEWQLAGQLPQGGAYGVSVTTPQGMVLLGGESQQGEALTYCYLLT</sequence>
<gene>
    <name evidence="3" type="ORF">H2O73_19900</name>
</gene>
<dbReference type="Pfam" id="PF24996">
    <property type="entry name" value="NANM"/>
    <property type="match status" value="1"/>
</dbReference>
<keyword evidence="4" id="KW-1185">Reference proteome</keyword>
<dbReference type="Proteomes" id="UP000571701">
    <property type="component" value="Unassembled WGS sequence"/>
</dbReference>
<dbReference type="Gene3D" id="2.120.10.80">
    <property type="entry name" value="Kelch-type beta propeller"/>
    <property type="match status" value="2"/>
</dbReference>
<dbReference type="RefSeq" id="WP_182110671.1">
    <property type="nucleotide sequence ID" value="NZ_JACFYF010000028.1"/>
</dbReference>
<evidence type="ECO:0000313" key="4">
    <source>
        <dbReference type="Proteomes" id="UP000571701"/>
    </source>
</evidence>
<dbReference type="InterPro" id="IPR019936">
    <property type="entry name" value="NanM_proteobact"/>
</dbReference>
<dbReference type="EMBL" id="JACFYF010000028">
    <property type="protein sequence ID" value="MBA5764628.1"/>
    <property type="molecule type" value="Genomic_DNA"/>
</dbReference>
<dbReference type="InterPro" id="IPR015915">
    <property type="entry name" value="Kelch-typ_b-propeller"/>
</dbReference>
<evidence type="ECO:0000313" key="3">
    <source>
        <dbReference type="EMBL" id="MBA5764628.1"/>
    </source>
</evidence>
<evidence type="ECO:0000256" key="1">
    <source>
        <dbReference type="ARBA" id="ARBA00022441"/>
    </source>
</evidence>
<keyword evidence="1" id="KW-0880">Kelch repeat</keyword>
<comment type="caution">
    <text evidence="3">The sequence shown here is derived from an EMBL/GenBank/DDBJ whole genome shotgun (WGS) entry which is preliminary data.</text>
</comment>
<dbReference type="NCBIfam" id="TIGR03547">
    <property type="entry name" value="muta_rot_YjhT"/>
    <property type="match status" value="1"/>
</dbReference>
<protein>
    <submittedName>
        <fullName evidence="3">YjhT family mutarotase</fullName>
    </submittedName>
</protein>
<dbReference type="SUPFAM" id="SSF117281">
    <property type="entry name" value="Kelch motif"/>
    <property type="match status" value="1"/>
</dbReference>
<name>A0A7W2FUS0_9VIBR</name>